<feature type="compositionally biased region" description="Basic residues" evidence="2">
    <location>
        <begin position="154"/>
        <end position="164"/>
    </location>
</feature>
<feature type="compositionally biased region" description="Basic and acidic residues" evidence="2">
    <location>
        <begin position="59"/>
        <end position="68"/>
    </location>
</feature>
<reference evidence="4 5" key="1">
    <citation type="journal article" date="2014" name="Am. J. Bot.">
        <title>Genome assembly and annotation for red clover (Trifolium pratense; Fabaceae).</title>
        <authorList>
            <person name="Istvanek J."/>
            <person name="Jaros M."/>
            <person name="Krenek A."/>
            <person name="Repkova J."/>
        </authorList>
    </citation>
    <scope>NUCLEOTIDE SEQUENCE [LARGE SCALE GENOMIC DNA]</scope>
    <source>
        <strain evidence="5">cv. Tatra</strain>
        <tissue evidence="4">Young leaves</tissue>
    </source>
</reference>
<dbReference type="InterPro" id="IPR001660">
    <property type="entry name" value="SAM"/>
</dbReference>
<feature type="compositionally biased region" description="Polar residues" evidence="2">
    <location>
        <begin position="100"/>
        <end position="110"/>
    </location>
</feature>
<dbReference type="SUPFAM" id="SSF47769">
    <property type="entry name" value="SAM/Pointed domain"/>
    <property type="match status" value="1"/>
</dbReference>
<feature type="region of interest" description="Disordered" evidence="2">
    <location>
        <begin position="92"/>
        <end position="166"/>
    </location>
</feature>
<dbReference type="Pfam" id="PF00536">
    <property type="entry name" value="SAM_1"/>
    <property type="match status" value="1"/>
</dbReference>
<proteinExistence type="predicted"/>
<feature type="region of interest" description="Disordered" evidence="2">
    <location>
        <begin position="58"/>
        <end position="78"/>
    </location>
</feature>
<feature type="compositionally biased region" description="Basic and acidic residues" evidence="2">
    <location>
        <begin position="1"/>
        <end position="19"/>
    </location>
</feature>
<dbReference type="InterPro" id="IPR013761">
    <property type="entry name" value="SAM/pointed_sf"/>
</dbReference>
<comment type="caution">
    <text evidence="4">The sequence shown here is derived from an EMBL/GenBank/DDBJ whole genome shotgun (WGS) entry which is preliminary data.</text>
</comment>
<reference evidence="4 5" key="2">
    <citation type="journal article" date="2017" name="Front. Plant Sci.">
        <title>Gene Classification and Mining of Molecular Markers Useful in Red Clover (Trifolium pratense) Breeding.</title>
        <authorList>
            <person name="Istvanek J."/>
            <person name="Dluhosova J."/>
            <person name="Dluhos P."/>
            <person name="Patkova L."/>
            <person name="Nedelnik J."/>
            <person name="Repkova J."/>
        </authorList>
    </citation>
    <scope>NUCLEOTIDE SEQUENCE [LARGE SCALE GENOMIC DNA]</scope>
    <source>
        <strain evidence="5">cv. Tatra</strain>
        <tissue evidence="4">Young leaves</tissue>
    </source>
</reference>
<protein>
    <submittedName>
        <fullName evidence="4">Sterile alpha motif domain-containing protein</fullName>
    </submittedName>
</protein>
<dbReference type="STRING" id="57577.A0A2K3NY30"/>
<evidence type="ECO:0000313" key="4">
    <source>
        <dbReference type="EMBL" id="PNY07937.1"/>
    </source>
</evidence>
<evidence type="ECO:0000256" key="2">
    <source>
        <dbReference type="SAM" id="MobiDB-lite"/>
    </source>
</evidence>
<dbReference type="PANTHER" id="PTHR10627">
    <property type="entry name" value="SCP160"/>
    <property type="match status" value="1"/>
</dbReference>
<feature type="domain" description="SAM" evidence="3">
    <location>
        <begin position="166"/>
        <end position="209"/>
    </location>
</feature>
<dbReference type="Gene3D" id="1.10.150.50">
    <property type="entry name" value="Transcription Factor, Ets-1"/>
    <property type="match status" value="1"/>
</dbReference>
<accession>A0A2K3NY30</accession>
<dbReference type="PANTHER" id="PTHR10627:SF74">
    <property type="entry name" value="OS08G0526500 PROTEIN"/>
    <property type="match status" value="1"/>
</dbReference>
<dbReference type="Proteomes" id="UP000236291">
    <property type="component" value="Unassembled WGS sequence"/>
</dbReference>
<evidence type="ECO:0000313" key="5">
    <source>
        <dbReference type="Proteomes" id="UP000236291"/>
    </source>
</evidence>
<sequence length="249" mass="27567">MYADRVESGARRSVKERLDGSISVSTRQQRQVTGKSYEFLKLKKGKKTLQTSVAYRIGSRQDDKWEHDLYDDEEKPQITNRKVAGQDLRHKLQKKGLQPATRSGKSSNPNIRDLRERLSGTMNQQPKNSDPPKSKVIAKPSSKSVGAEAPAVKKPAKPAPKKARKADNTTVDDFLLSLGLEKYLITFQAEEVDMAALKHMTDEDLKVMGAKKEDTFSVGVKGLTLGVGIGVVSWMNINLLLADNGGKMD</sequence>
<dbReference type="EMBL" id="ASHM01002194">
    <property type="protein sequence ID" value="PNY07937.1"/>
    <property type="molecule type" value="Genomic_DNA"/>
</dbReference>
<organism evidence="4 5">
    <name type="scientific">Trifolium pratense</name>
    <name type="common">Red clover</name>
    <dbReference type="NCBI Taxonomy" id="57577"/>
    <lineage>
        <taxon>Eukaryota</taxon>
        <taxon>Viridiplantae</taxon>
        <taxon>Streptophyta</taxon>
        <taxon>Embryophyta</taxon>
        <taxon>Tracheophyta</taxon>
        <taxon>Spermatophyta</taxon>
        <taxon>Magnoliopsida</taxon>
        <taxon>eudicotyledons</taxon>
        <taxon>Gunneridae</taxon>
        <taxon>Pentapetalae</taxon>
        <taxon>rosids</taxon>
        <taxon>fabids</taxon>
        <taxon>Fabales</taxon>
        <taxon>Fabaceae</taxon>
        <taxon>Papilionoideae</taxon>
        <taxon>50 kb inversion clade</taxon>
        <taxon>NPAAA clade</taxon>
        <taxon>Hologalegina</taxon>
        <taxon>IRL clade</taxon>
        <taxon>Trifolieae</taxon>
        <taxon>Trifolium</taxon>
    </lineage>
</organism>
<gene>
    <name evidence="4" type="ORF">L195_g004445</name>
</gene>
<name>A0A2K3NY30_TRIPR</name>
<evidence type="ECO:0000256" key="1">
    <source>
        <dbReference type="ARBA" id="ARBA00022737"/>
    </source>
</evidence>
<keyword evidence="1" id="KW-0677">Repeat</keyword>
<feature type="region of interest" description="Disordered" evidence="2">
    <location>
        <begin position="1"/>
        <end position="30"/>
    </location>
</feature>
<evidence type="ECO:0000259" key="3">
    <source>
        <dbReference type="PROSITE" id="PS50105"/>
    </source>
</evidence>
<dbReference type="CDD" id="cd09487">
    <property type="entry name" value="SAM_superfamily"/>
    <property type="match status" value="1"/>
</dbReference>
<dbReference type="PROSITE" id="PS50105">
    <property type="entry name" value="SAM_DOMAIN"/>
    <property type="match status" value="1"/>
</dbReference>
<dbReference type="AlphaFoldDB" id="A0A2K3NY30"/>